<evidence type="ECO:0000313" key="3">
    <source>
        <dbReference type="Proteomes" id="UP000663722"/>
    </source>
</evidence>
<organism evidence="2 3">
    <name type="scientific">Desulfonema magnum</name>
    <dbReference type="NCBI Taxonomy" id="45655"/>
    <lineage>
        <taxon>Bacteria</taxon>
        <taxon>Pseudomonadati</taxon>
        <taxon>Thermodesulfobacteriota</taxon>
        <taxon>Desulfobacteria</taxon>
        <taxon>Desulfobacterales</taxon>
        <taxon>Desulfococcaceae</taxon>
        <taxon>Desulfonema</taxon>
    </lineage>
</organism>
<sequence length="88" mass="10027">MIASQIQVSARVSPETKRMMDEYVQAKGEKETVLIETALLHHLQALRELPEDVVIPPRILVSEDSGIHTSEKISHKDTKTQRRHKETS</sequence>
<dbReference type="AlphaFoldDB" id="A0A975BX54"/>
<gene>
    <name evidence="2" type="ORF">dnm_094620</name>
</gene>
<feature type="compositionally biased region" description="Basic and acidic residues" evidence="1">
    <location>
        <begin position="65"/>
        <end position="88"/>
    </location>
</feature>
<protein>
    <submittedName>
        <fullName evidence="2">Uncharacterized protein</fullName>
    </submittedName>
</protein>
<feature type="region of interest" description="Disordered" evidence="1">
    <location>
        <begin position="64"/>
        <end position="88"/>
    </location>
</feature>
<accession>A0A975BX54</accession>
<keyword evidence="3" id="KW-1185">Reference proteome</keyword>
<reference evidence="2" key="1">
    <citation type="journal article" date="2021" name="Microb. Physiol.">
        <title>Proteogenomic Insights into the Physiology of Marine, Sulfate-Reducing, Filamentous Desulfonema limicola and Desulfonema magnum.</title>
        <authorList>
            <person name="Schnaars V."/>
            <person name="Wohlbrand L."/>
            <person name="Scheve S."/>
            <person name="Hinrichs C."/>
            <person name="Reinhardt R."/>
            <person name="Rabus R."/>
        </authorList>
    </citation>
    <scope>NUCLEOTIDE SEQUENCE</scope>
    <source>
        <strain evidence="2">4be13</strain>
    </source>
</reference>
<evidence type="ECO:0000256" key="1">
    <source>
        <dbReference type="SAM" id="MobiDB-lite"/>
    </source>
</evidence>
<dbReference type="Proteomes" id="UP000663722">
    <property type="component" value="Chromosome"/>
</dbReference>
<dbReference type="KEGG" id="dmm:dnm_094620"/>
<proteinExistence type="predicted"/>
<evidence type="ECO:0000313" key="2">
    <source>
        <dbReference type="EMBL" id="QTA93361.1"/>
    </source>
</evidence>
<dbReference type="EMBL" id="CP061800">
    <property type="protein sequence ID" value="QTA93361.1"/>
    <property type="molecule type" value="Genomic_DNA"/>
</dbReference>
<name>A0A975BX54_9BACT</name>